<accession>A0ABY8VPS5</accession>
<feature type="domain" description="General stress protein 17M-like" evidence="2">
    <location>
        <begin position="10"/>
        <end position="83"/>
    </location>
</feature>
<organism evidence="3 4">
    <name type="scientific">Corynebacterium suedekumii</name>
    <dbReference type="NCBI Taxonomy" id="3049801"/>
    <lineage>
        <taxon>Bacteria</taxon>
        <taxon>Bacillati</taxon>
        <taxon>Actinomycetota</taxon>
        <taxon>Actinomycetes</taxon>
        <taxon>Mycobacteriales</taxon>
        <taxon>Corynebacteriaceae</taxon>
        <taxon>Corynebacterium</taxon>
    </lineage>
</organism>
<evidence type="ECO:0000313" key="3">
    <source>
        <dbReference type="EMBL" id="WIM71649.1"/>
    </source>
</evidence>
<keyword evidence="1" id="KW-0812">Transmembrane</keyword>
<keyword evidence="1" id="KW-0472">Membrane</keyword>
<dbReference type="Pfam" id="PF11181">
    <property type="entry name" value="YflT"/>
    <property type="match status" value="1"/>
</dbReference>
<feature type="transmembrane region" description="Helical" evidence="1">
    <location>
        <begin position="86"/>
        <end position="111"/>
    </location>
</feature>
<reference evidence="3 4" key="1">
    <citation type="submission" date="2023-05" db="EMBL/GenBank/DDBJ databases">
        <title>Corynebacterium suedekumii sp. nov. and Corynebacterium breve sp. nov. isolated from raw cow's milk.</title>
        <authorList>
            <person name="Baer M.K."/>
            <person name="Mehl L."/>
            <person name="Hellmuth R."/>
            <person name="Marke G."/>
            <person name="Lipski A."/>
        </authorList>
    </citation>
    <scope>NUCLEOTIDE SEQUENCE [LARGE SCALE GENOMIC DNA]</scope>
    <source>
        <strain evidence="3 4">LM112</strain>
    </source>
</reference>
<dbReference type="EMBL" id="CP126970">
    <property type="protein sequence ID" value="WIM71649.1"/>
    <property type="molecule type" value="Genomic_DNA"/>
</dbReference>
<sequence>MRPRPTGWPVGSFDSYVDAQAAVDTLSDEEFDVSKVTIVGVDLMEVERVIGRLTWGRVIGGGALSGAWIGIFFGLFISLLGLGGGLLTPLLIGITMGAVFGIIMAVVPYAFSGGRRDFTSQTQIVAGRYDVLCEPDLAPRARDIIARTGLDRGTQAPDTEG</sequence>
<evidence type="ECO:0000256" key="1">
    <source>
        <dbReference type="SAM" id="Phobius"/>
    </source>
</evidence>
<dbReference type="InterPro" id="IPR025889">
    <property type="entry name" value="GSP17M-like_dom"/>
</dbReference>
<name>A0ABY8VPS5_9CORY</name>
<keyword evidence="4" id="KW-1185">Reference proteome</keyword>
<gene>
    <name evidence="3" type="ORF">QP029_09285</name>
</gene>
<dbReference type="Proteomes" id="UP001238805">
    <property type="component" value="Chromosome"/>
</dbReference>
<evidence type="ECO:0000259" key="2">
    <source>
        <dbReference type="Pfam" id="PF11181"/>
    </source>
</evidence>
<protein>
    <submittedName>
        <fullName evidence="3">Magnesium transporter</fullName>
    </submittedName>
</protein>
<feature type="transmembrane region" description="Helical" evidence="1">
    <location>
        <begin position="58"/>
        <end position="80"/>
    </location>
</feature>
<evidence type="ECO:0000313" key="4">
    <source>
        <dbReference type="Proteomes" id="UP001238805"/>
    </source>
</evidence>
<keyword evidence="1" id="KW-1133">Transmembrane helix</keyword>
<proteinExistence type="predicted"/>